<evidence type="ECO:0000313" key="2">
    <source>
        <dbReference type="Proteomes" id="UP000000658"/>
    </source>
</evidence>
<sequence length="81" mass="9457">MQRIAACRAALRTKARQTDLRTIESGYEYKNKVLRSPGNQTRREWVHMTYHGFKLIIGDFLARSVRGIPCSPPRQFYIESN</sequence>
<name>Q1I953_PSEE4</name>
<dbReference type="EMBL" id="CT573326">
    <property type="protein sequence ID" value="CAK15825.1"/>
    <property type="molecule type" value="Genomic_DNA"/>
</dbReference>
<accession>Q1I953</accession>
<dbReference type="KEGG" id="pen:PSEEN3055"/>
<dbReference type="Proteomes" id="UP000000658">
    <property type="component" value="Chromosome"/>
</dbReference>
<dbReference type="HOGENOM" id="CLU_2571146_0_0_6"/>
<reference evidence="1 2" key="1">
    <citation type="journal article" date="2006" name="Nat. Biotechnol.">
        <title>Complete genome sequence of the entomopathogenic and metabolically versatile soil bacterium Pseudomonas entomophila.</title>
        <authorList>
            <person name="Vodovar N."/>
            <person name="Vallenet D."/>
            <person name="Cruveiller S."/>
            <person name="Rouy Z."/>
            <person name="Barbe V."/>
            <person name="Acosta C."/>
            <person name="Cattolico L."/>
            <person name="Jubin C."/>
            <person name="Lajus A."/>
            <person name="Segurens B."/>
            <person name="Vacherie B."/>
            <person name="Wincker P."/>
            <person name="Weissenbach J."/>
            <person name="Lemaitre B."/>
            <person name="Medigue C."/>
            <person name="Boccard F."/>
        </authorList>
    </citation>
    <scope>NUCLEOTIDE SEQUENCE [LARGE SCALE GENOMIC DNA]</scope>
    <source>
        <strain evidence="1 2">L48</strain>
    </source>
</reference>
<evidence type="ECO:0000313" key="1">
    <source>
        <dbReference type="EMBL" id="CAK15825.1"/>
    </source>
</evidence>
<organism evidence="1 2">
    <name type="scientific">Pseudomonas entomophila (strain L48)</name>
    <dbReference type="NCBI Taxonomy" id="384676"/>
    <lineage>
        <taxon>Bacteria</taxon>
        <taxon>Pseudomonadati</taxon>
        <taxon>Pseudomonadota</taxon>
        <taxon>Gammaproteobacteria</taxon>
        <taxon>Pseudomonadales</taxon>
        <taxon>Pseudomonadaceae</taxon>
        <taxon>Pseudomonas</taxon>
    </lineage>
</organism>
<dbReference type="AlphaFoldDB" id="Q1I953"/>
<dbReference type="STRING" id="384676.PSEEN3055"/>
<gene>
    <name evidence="1" type="ordered locus">PSEEN3055</name>
</gene>
<protein>
    <submittedName>
        <fullName evidence="1">Uncharacterized protein</fullName>
    </submittedName>
</protein>
<proteinExistence type="predicted"/>